<feature type="region of interest" description="Disordered" evidence="1">
    <location>
        <begin position="1"/>
        <end position="36"/>
    </location>
</feature>
<dbReference type="EMBL" id="NIDF01000096">
    <property type="protein sequence ID" value="TYJ53266.1"/>
    <property type="molecule type" value="Genomic_DNA"/>
</dbReference>
<feature type="domain" description="CxC1-like cysteine cluster associated with KDZ transposases" evidence="2">
    <location>
        <begin position="146"/>
        <end position="240"/>
    </location>
</feature>
<name>A0A5D3AU13_9TREE</name>
<organism evidence="3 4">
    <name type="scientific">Cryptococcus floricola</name>
    <dbReference type="NCBI Taxonomy" id="2591691"/>
    <lineage>
        <taxon>Eukaryota</taxon>
        <taxon>Fungi</taxon>
        <taxon>Dikarya</taxon>
        <taxon>Basidiomycota</taxon>
        <taxon>Agaricomycotina</taxon>
        <taxon>Tremellomycetes</taxon>
        <taxon>Tremellales</taxon>
        <taxon>Cryptococcaceae</taxon>
        <taxon>Cryptococcus</taxon>
    </lineage>
</organism>
<evidence type="ECO:0000256" key="1">
    <source>
        <dbReference type="SAM" id="MobiDB-lite"/>
    </source>
</evidence>
<feature type="compositionally biased region" description="Basic residues" evidence="1">
    <location>
        <begin position="14"/>
        <end position="24"/>
    </location>
</feature>
<dbReference type="Proteomes" id="UP000322245">
    <property type="component" value="Unassembled WGS sequence"/>
</dbReference>
<dbReference type="InterPro" id="IPR041320">
    <property type="entry name" value="CxC1"/>
</dbReference>
<reference evidence="3 4" key="1">
    <citation type="submission" date="2017-05" db="EMBL/GenBank/DDBJ databases">
        <title>The Genome Sequence of Tsuchiyaea wingfieldii DSM 27421.</title>
        <authorList>
            <person name="Cuomo C."/>
            <person name="Passer A."/>
            <person name="Billmyre B."/>
            <person name="Heitman J."/>
        </authorList>
    </citation>
    <scope>NUCLEOTIDE SEQUENCE [LARGE SCALE GENOMIC DNA]</scope>
    <source>
        <strain evidence="3 4">DSM 27421</strain>
    </source>
</reference>
<proteinExistence type="predicted"/>
<dbReference type="PANTHER" id="PTHR33096:SF1">
    <property type="entry name" value="CXC1-LIKE CYSTEINE CLUSTER ASSOCIATED WITH KDZ TRANSPOSASES DOMAIN-CONTAINING PROTEIN"/>
    <property type="match status" value="1"/>
</dbReference>
<evidence type="ECO:0000313" key="4">
    <source>
        <dbReference type="Proteomes" id="UP000322245"/>
    </source>
</evidence>
<dbReference type="Pfam" id="PF18802">
    <property type="entry name" value="CxC1"/>
    <property type="match status" value="1"/>
</dbReference>
<evidence type="ECO:0000259" key="2">
    <source>
        <dbReference type="Pfam" id="PF18802"/>
    </source>
</evidence>
<feature type="region of interest" description="Disordered" evidence="1">
    <location>
        <begin position="67"/>
        <end position="111"/>
    </location>
</feature>
<feature type="non-terminal residue" evidence="3">
    <location>
        <position position="281"/>
    </location>
</feature>
<gene>
    <name evidence="3" type="ORF">B9479_006135</name>
</gene>
<protein>
    <recommendedName>
        <fullName evidence="2">CxC1-like cysteine cluster associated with KDZ transposases domain-containing protein</fullName>
    </recommendedName>
</protein>
<dbReference type="PANTHER" id="PTHR33096">
    <property type="entry name" value="CXC2 DOMAIN-CONTAINING PROTEIN"/>
    <property type="match status" value="1"/>
</dbReference>
<sequence>MGRKPNTKNPLYRKYNRNVKARKPRASDYYPGIEFDPLSPYPSRHPVLTGVQAGMAWDEERRALREYHGLGTTPSNRTNPVIASTSSDSCEPLQPLDDYSDGPPPPNKGQQWANRVTTLDSNWEAIQASLFESYTQYLTTEPRPSEEVSMEECACDDPNCFRTEAEVMYIQREQASRRTTVFCSCSDHPSLLMKHGFIPCSPCRVRAAVSLDLLKFYHCQWKHSPTSMQAFAEGLWDYHGEDGEPLKASNASHKDVEARKAIGTAYDVYRMMLLDEKSLLD</sequence>
<accession>A0A5D3AU13</accession>
<comment type="caution">
    <text evidence="3">The sequence shown here is derived from an EMBL/GenBank/DDBJ whole genome shotgun (WGS) entry which is preliminary data.</text>
</comment>
<dbReference type="AlphaFoldDB" id="A0A5D3AU13"/>
<evidence type="ECO:0000313" key="3">
    <source>
        <dbReference type="EMBL" id="TYJ53266.1"/>
    </source>
</evidence>
<keyword evidence="4" id="KW-1185">Reference proteome</keyword>
<feature type="compositionally biased region" description="Polar residues" evidence="1">
    <location>
        <begin position="72"/>
        <end position="89"/>
    </location>
</feature>